<dbReference type="AlphaFoldDB" id="A0A4R5DU26"/>
<evidence type="ECO:0000313" key="3">
    <source>
        <dbReference type="EMBL" id="TDE17277.1"/>
    </source>
</evidence>
<accession>A0A4R5DU26</accession>
<keyword evidence="2" id="KW-0732">Signal</keyword>
<comment type="caution">
    <text evidence="3">The sequence shown here is derived from an EMBL/GenBank/DDBJ whole genome shotgun (WGS) entry which is preliminary data.</text>
</comment>
<proteinExistence type="predicted"/>
<evidence type="ECO:0000313" key="4">
    <source>
        <dbReference type="Proteomes" id="UP000294850"/>
    </source>
</evidence>
<protein>
    <recommendedName>
        <fullName evidence="5">DUF4890 domain-containing protein</fullName>
    </recommendedName>
</protein>
<name>A0A4R5DU26_9BACT</name>
<keyword evidence="4" id="KW-1185">Reference proteome</keyword>
<feature type="signal peptide" evidence="2">
    <location>
        <begin position="1"/>
        <end position="23"/>
    </location>
</feature>
<feature type="compositionally biased region" description="Basic and acidic residues" evidence="1">
    <location>
        <begin position="114"/>
        <end position="131"/>
    </location>
</feature>
<dbReference type="OrthoDB" id="5569165at2"/>
<evidence type="ECO:0000256" key="2">
    <source>
        <dbReference type="SAM" id="SignalP"/>
    </source>
</evidence>
<gene>
    <name evidence="3" type="ORF">E0F88_05130</name>
</gene>
<dbReference type="Proteomes" id="UP000294850">
    <property type="component" value="Unassembled WGS sequence"/>
</dbReference>
<reference evidence="3 4" key="1">
    <citation type="submission" date="2019-03" db="EMBL/GenBank/DDBJ databases">
        <title>Dyadobacter AR-3-6 sp. nov., isolated from arctic soil.</title>
        <authorList>
            <person name="Chaudhary D.K."/>
        </authorList>
    </citation>
    <scope>NUCLEOTIDE SEQUENCE [LARGE SCALE GENOMIC DNA]</scope>
    <source>
        <strain evidence="3 4">AR-3-6</strain>
    </source>
</reference>
<feature type="chain" id="PRO_5020589120" description="DUF4890 domain-containing protein" evidence="2">
    <location>
        <begin position="24"/>
        <end position="131"/>
    </location>
</feature>
<evidence type="ECO:0008006" key="5">
    <source>
        <dbReference type="Google" id="ProtNLM"/>
    </source>
</evidence>
<organism evidence="3 4">
    <name type="scientific">Dyadobacter psychrotolerans</name>
    <dbReference type="NCBI Taxonomy" id="2541721"/>
    <lineage>
        <taxon>Bacteria</taxon>
        <taxon>Pseudomonadati</taxon>
        <taxon>Bacteroidota</taxon>
        <taxon>Cytophagia</taxon>
        <taxon>Cytophagales</taxon>
        <taxon>Spirosomataceae</taxon>
        <taxon>Dyadobacter</taxon>
    </lineage>
</organism>
<sequence length="131" mass="14846">MKKVKTTITGIFCLMLAATSAFAQSGIKQMPAEQRAELLTLRMATSLKLDSAQKEKVSRINLKYAQKMDPVIQGTGSKMSRFKAFRSISIEKEAELKSILTKEQFAQFQQQQQEMKDELRARRKAGESLKN</sequence>
<evidence type="ECO:0000256" key="1">
    <source>
        <dbReference type="SAM" id="MobiDB-lite"/>
    </source>
</evidence>
<dbReference type="RefSeq" id="WP_131957063.1">
    <property type="nucleotide sequence ID" value="NZ_SMFL01000002.1"/>
</dbReference>
<dbReference type="EMBL" id="SMFL01000002">
    <property type="protein sequence ID" value="TDE17277.1"/>
    <property type="molecule type" value="Genomic_DNA"/>
</dbReference>
<feature type="region of interest" description="Disordered" evidence="1">
    <location>
        <begin position="111"/>
        <end position="131"/>
    </location>
</feature>